<keyword evidence="3" id="KW-1185">Reference proteome</keyword>
<evidence type="ECO:0000313" key="3">
    <source>
        <dbReference type="Proteomes" id="UP000271098"/>
    </source>
</evidence>
<dbReference type="EMBL" id="UYRT01018153">
    <property type="protein sequence ID" value="VDK57494.1"/>
    <property type="molecule type" value="Genomic_DNA"/>
</dbReference>
<dbReference type="OrthoDB" id="421226at2759"/>
<reference evidence="2 3" key="2">
    <citation type="submission" date="2018-11" db="EMBL/GenBank/DDBJ databases">
        <authorList>
            <consortium name="Pathogen Informatics"/>
        </authorList>
    </citation>
    <scope>NUCLEOTIDE SEQUENCE [LARGE SCALE GENOMIC DNA]</scope>
</reference>
<dbReference type="Proteomes" id="UP000271098">
    <property type="component" value="Unassembled WGS sequence"/>
</dbReference>
<accession>A0A183DEN6</accession>
<feature type="transmembrane region" description="Helical" evidence="1">
    <location>
        <begin position="43"/>
        <end position="62"/>
    </location>
</feature>
<gene>
    <name evidence="2" type="ORF">GPUH_LOCUS7178</name>
</gene>
<sequence length="75" mass="8891">MDQVLRECKRLGLSKDITDRVRDWFIYTWQKQKTLGFSTVLKFANFATVLLTYCFDFFLFLVEIRIASVYTATAH</sequence>
<evidence type="ECO:0000313" key="4">
    <source>
        <dbReference type="WBParaSite" id="GPUH_0000718601-mRNA-1"/>
    </source>
</evidence>
<evidence type="ECO:0000256" key="1">
    <source>
        <dbReference type="SAM" id="Phobius"/>
    </source>
</evidence>
<dbReference type="WBParaSite" id="GPUH_0000718601-mRNA-1">
    <property type="protein sequence ID" value="GPUH_0000718601-mRNA-1"/>
    <property type="gene ID" value="GPUH_0000718601"/>
</dbReference>
<keyword evidence="1" id="KW-0472">Membrane</keyword>
<dbReference type="Gene3D" id="1.10.287.630">
    <property type="entry name" value="Helix hairpin bin"/>
    <property type="match status" value="1"/>
</dbReference>
<organism evidence="4">
    <name type="scientific">Gongylonema pulchrum</name>
    <dbReference type="NCBI Taxonomy" id="637853"/>
    <lineage>
        <taxon>Eukaryota</taxon>
        <taxon>Metazoa</taxon>
        <taxon>Ecdysozoa</taxon>
        <taxon>Nematoda</taxon>
        <taxon>Chromadorea</taxon>
        <taxon>Rhabditida</taxon>
        <taxon>Spirurina</taxon>
        <taxon>Spiruromorpha</taxon>
        <taxon>Spiruroidea</taxon>
        <taxon>Gongylonematidae</taxon>
        <taxon>Gongylonema</taxon>
    </lineage>
</organism>
<reference evidence="4" key="1">
    <citation type="submission" date="2016-06" db="UniProtKB">
        <authorList>
            <consortium name="WormBaseParasite"/>
        </authorList>
    </citation>
    <scope>IDENTIFICATION</scope>
</reference>
<proteinExistence type="predicted"/>
<keyword evidence="1" id="KW-0812">Transmembrane</keyword>
<evidence type="ECO:0000313" key="2">
    <source>
        <dbReference type="EMBL" id="VDK57494.1"/>
    </source>
</evidence>
<dbReference type="AlphaFoldDB" id="A0A183DEN6"/>
<protein>
    <submittedName>
        <fullName evidence="4">Homeobox domain-containing protein</fullName>
    </submittedName>
</protein>
<keyword evidence="1" id="KW-1133">Transmembrane helix</keyword>
<name>A0A183DEN6_9BILA</name>